<protein>
    <submittedName>
        <fullName evidence="4">Uncharacterized protein</fullName>
    </submittedName>
</protein>
<dbReference type="AlphaFoldDB" id="A0A0D4BZT5"/>
<keyword evidence="2" id="KW-0472">Membrane</keyword>
<accession>A0A0D4BZT5</accession>
<dbReference type="RefSeq" id="WP_045075095.1">
    <property type="nucleotide sequence ID" value="NZ_CP011005.1"/>
</dbReference>
<gene>
    <name evidence="4" type="ORF">UM93_08925</name>
</gene>
<reference evidence="4 5" key="1">
    <citation type="journal article" date="2015" name="Genome Announc.">
        <title>Complete Genome Sequencing of Protease-Producing Novel Arthrobacter sp. Strain IHBB 11108 Using PacBio Single-Molecule Real-Time Sequencing Technology.</title>
        <authorList>
            <person name="Kiran S."/>
            <person name="Swarnkar M.K."/>
            <person name="Pal M."/>
            <person name="Thakur R."/>
            <person name="Tewari R."/>
            <person name="Singh A.K."/>
            <person name="Gulati A."/>
        </authorList>
    </citation>
    <scope>NUCLEOTIDE SEQUENCE [LARGE SCALE GENOMIC DNA]</scope>
    <source>
        <strain evidence="4 5">IHBB 11108</strain>
    </source>
</reference>
<dbReference type="KEGG" id="ari:UM93_08925"/>
<organism evidence="4 5">
    <name type="scientific">Psychromicrobium lacuslunae</name>
    <dbReference type="NCBI Taxonomy" id="1618207"/>
    <lineage>
        <taxon>Bacteria</taxon>
        <taxon>Bacillati</taxon>
        <taxon>Actinomycetota</taxon>
        <taxon>Actinomycetes</taxon>
        <taxon>Micrococcales</taxon>
        <taxon>Micrococcaceae</taxon>
        <taxon>Psychromicrobium</taxon>
    </lineage>
</organism>
<dbReference type="PATRIC" id="fig|1618207.4.peg.1809"/>
<name>A0A0D4BZT5_9MICC</name>
<dbReference type="PROSITE" id="PS51318">
    <property type="entry name" value="TAT"/>
    <property type="match status" value="1"/>
</dbReference>
<dbReference type="STRING" id="1618207.UM93_08925"/>
<keyword evidence="2" id="KW-1133">Transmembrane helix</keyword>
<dbReference type="EMBL" id="CP011005">
    <property type="protein sequence ID" value="AJT41606.1"/>
    <property type="molecule type" value="Genomic_DNA"/>
</dbReference>
<feature type="compositionally biased region" description="Low complexity" evidence="1">
    <location>
        <begin position="232"/>
        <end position="267"/>
    </location>
</feature>
<proteinExistence type="predicted"/>
<evidence type="ECO:0000256" key="2">
    <source>
        <dbReference type="SAM" id="Phobius"/>
    </source>
</evidence>
<evidence type="ECO:0000313" key="4">
    <source>
        <dbReference type="EMBL" id="AJT41606.1"/>
    </source>
</evidence>
<keyword evidence="2" id="KW-0812">Transmembrane</keyword>
<dbReference type="HOGENOM" id="CLU_641981_0_0_11"/>
<dbReference type="InterPro" id="IPR006311">
    <property type="entry name" value="TAT_signal"/>
</dbReference>
<dbReference type="Proteomes" id="UP000061839">
    <property type="component" value="Chromosome"/>
</dbReference>
<feature type="transmembrane region" description="Helical" evidence="2">
    <location>
        <begin position="399"/>
        <end position="418"/>
    </location>
</feature>
<keyword evidence="3" id="KW-0732">Signal</keyword>
<feature type="compositionally biased region" description="Polar residues" evidence="1">
    <location>
        <begin position="268"/>
        <end position="278"/>
    </location>
</feature>
<feature type="chain" id="PRO_5002273824" evidence="3">
    <location>
        <begin position="35"/>
        <end position="427"/>
    </location>
</feature>
<feature type="signal peptide" evidence="3">
    <location>
        <begin position="1"/>
        <end position="34"/>
    </location>
</feature>
<evidence type="ECO:0000256" key="3">
    <source>
        <dbReference type="SAM" id="SignalP"/>
    </source>
</evidence>
<evidence type="ECO:0000256" key="1">
    <source>
        <dbReference type="SAM" id="MobiDB-lite"/>
    </source>
</evidence>
<sequence length="427" mass="43642">MKALTRSQRLLLAGATSLAAATVAVSAIALPVQAANSNGSPSGSVTVSPAEGLWSDGANGKPIVVKSSLKCEPSRGSYPAGSTVLAMTTYVLTQQGKESPSLTKSVEVAVPTDFTSFKDDFLAVGINSLQTKPDGTVDDADQNTFPGYAVDEGQTWGLPDGSPVTNFSTILAPNSSYSVAAVCFYRVSQGFSSSYFFEPDSTGHLQSAWSTVTTGSGTGDQLSWKVTAVAQPTNTGSASPTTSSTPTGSASPSHSTTPSPTGDPSHSASPGATETNVEPLTPTGGTGTALTVDLGKQYTVAVPAGSFAAAELINGEIHSTPLALTETATSADDGSASYSFTVPTELSAGEHTLLLTGSASSKTYSVPLTVLAATNNQPFQPLTNWVSDNVGTPGGMTGLFFLLVLLSAAVVLGWRFFIGRTSPHRKH</sequence>
<evidence type="ECO:0000313" key="5">
    <source>
        <dbReference type="Proteomes" id="UP000061839"/>
    </source>
</evidence>
<keyword evidence="5" id="KW-1185">Reference proteome</keyword>
<feature type="region of interest" description="Disordered" evidence="1">
    <location>
        <begin position="232"/>
        <end position="288"/>
    </location>
</feature>
<dbReference type="OrthoDB" id="3187809at2"/>
<feature type="compositionally biased region" description="Low complexity" evidence="1">
    <location>
        <begin position="279"/>
        <end position="288"/>
    </location>
</feature>